<dbReference type="Gramene" id="KQK94527">
    <property type="protein sequence ID" value="KQK94527"/>
    <property type="gene ID" value="SETIT_026894mg"/>
</dbReference>
<reference evidence="2" key="1">
    <citation type="journal article" date="2012" name="Nat. Biotechnol.">
        <title>Reference genome sequence of the model plant Setaria.</title>
        <authorList>
            <person name="Bennetzen J.L."/>
            <person name="Schmutz J."/>
            <person name="Wang H."/>
            <person name="Percifield R."/>
            <person name="Hawkins J."/>
            <person name="Pontaroli A.C."/>
            <person name="Estep M."/>
            <person name="Feng L."/>
            <person name="Vaughn J.N."/>
            <person name="Grimwood J."/>
            <person name="Jenkins J."/>
            <person name="Barry K."/>
            <person name="Lindquist E."/>
            <person name="Hellsten U."/>
            <person name="Deshpande S."/>
            <person name="Wang X."/>
            <person name="Wu X."/>
            <person name="Mitros T."/>
            <person name="Triplett J."/>
            <person name="Yang X."/>
            <person name="Ye C.Y."/>
            <person name="Mauro-Herrera M."/>
            <person name="Wang L."/>
            <person name="Li P."/>
            <person name="Sharma M."/>
            <person name="Sharma R."/>
            <person name="Ronald P.C."/>
            <person name="Panaud O."/>
            <person name="Kellogg E.A."/>
            <person name="Brutnell T.P."/>
            <person name="Doust A.N."/>
            <person name="Tuskan G.A."/>
            <person name="Rokhsar D."/>
            <person name="Devos K.M."/>
        </authorList>
    </citation>
    <scope>NUCLEOTIDE SEQUENCE [LARGE SCALE GENOMIC DNA]</scope>
    <source>
        <strain evidence="2">cv. Yugu1</strain>
    </source>
</reference>
<evidence type="ECO:0000313" key="1">
    <source>
        <dbReference type="EnsemblPlants" id="KQK94527"/>
    </source>
</evidence>
<accession>K3ZJY9</accession>
<dbReference type="Proteomes" id="UP000004995">
    <property type="component" value="Unassembled WGS sequence"/>
</dbReference>
<protein>
    <submittedName>
        <fullName evidence="1">Uncharacterized protein</fullName>
    </submittedName>
</protein>
<organism evidence="1 2">
    <name type="scientific">Setaria italica</name>
    <name type="common">Foxtail millet</name>
    <name type="synonym">Panicum italicum</name>
    <dbReference type="NCBI Taxonomy" id="4555"/>
    <lineage>
        <taxon>Eukaryota</taxon>
        <taxon>Viridiplantae</taxon>
        <taxon>Streptophyta</taxon>
        <taxon>Embryophyta</taxon>
        <taxon>Tracheophyta</taxon>
        <taxon>Spermatophyta</taxon>
        <taxon>Magnoliopsida</taxon>
        <taxon>Liliopsida</taxon>
        <taxon>Poales</taxon>
        <taxon>Poaceae</taxon>
        <taxon>PACMAD clade</taxon>
        <taxon>Panicoideae</taxon>
        <taxon>Panicodae</taxon>
        <taxon>Paniceae</taxon>
        <taxon>Cenchrinae</taxon>
        <taxon>Setaria</taxon>
    </lineage>
</organism>
<dbReference type="EMBL" id="AGNK02004914">
    <property type="status" value="NOT_ANNOTATED_CDS"/>
    <property type="molecule type" value="Genomic_DNA"/>
</dbReference>
<dbReference type="AlphaFoldDB" id="K3ZJY9"/>
<evidence type="ECO:0000313" key="2">
    <source>
        <dbReference type="Proteomes" id="UP000004995"/>
    </source>
</evidence>
<dbReference type="EnsemblPlants" id="KQK94527">
    <property type="protein sequence ID" value="KQK94527"/>
    <property type="gene ID" value="SETIT_026894mg"/>
</dbReference>
<proteinExistence type="predicted"/>
<keyword evidence="2" id="KW-1185">Reference proteome</keyword>
<dbReference type="InParanoid" id="K3ZJY9"/>
<dbReference type="HOGENOM" id="CLU_1430299_0_0_1"/>
<name>K3ZJY9_SETIT</name>
<sequence>MSPFPKSSRPLCAPNSELTLNIWKVKRKRKKGIWAAGHEKVNPPPSQRVASMYLIQKRYRCALFMHTWQSLLDEVFQDIGKPSASPNFGVLSRSYLGRPLILQQHVPSPHFSSPSTRFSISLHTSRSARSHGLVALPASRLPRFSLRTERETERTKNEAAAAAVKERNSIGCRPNRKLCLDLQRYSTLFA</sequence>
<reference evidence="1" key="2">
    <citation type="submission" date="2018-08" db="UniProtKB">
        <authorList>
            <consortium name="EnsemblPlants"/>
        </authorList>
    </citation>
    <scope>IDENTIFICATION</scope>
    <source>
        <strain evidence="1">Yugu1</strain>
    </source>
</reference>